<reference evidence="2 3" key="1">
    <citation type="submission" date="2016-10" db="EMBL/GenBank/DDBJ databases">
        <authorList>
            <person name="de Groot N.N."/>
        </authorList>
    </citation>
    <scope>NUCLEOTIDE SEQUENCE [LARGE SCALE GENOMIC DNA]</scope>
    <source>
        <strain evidence="2 3">DSM 1041</strain>
    </source>
</reference>
<dbReference type="RefSeq" id="WP_090901236.1">
    <property type="nucleotide sequence ID" value="NZ_FNYO01000044.1"/>
</dbReference>
<evidence type="ECO:0000256" key="1">
    <source>
        <dbReference type="SAM" id="Phobius"/>
    </source>
</evidence>
<dbReference type="EMBL" id="FNYO01000044">
    <property type="protein sequence ID" value="SEJ15058.1"/>
    <property type="molecule type" value="Genomic_DNA"/>
</dbReference>
<feature type="transmembrane region" description="Helical" evidence="1">
    <location>
        <begin position="57"/>
        <end position="75"/>
    </location>
</feature>
<evidence type="ECO:0000313" key="3">
    <source>
        <dbReference type="Proteomes" id="UP000199005"/>
    </source>
</evidence>
<evidence type="ECO:0000313" key="2">
    <source>
        <dbReference type="EMBL" id="SEJ15058.1"/>
    </source>
</evidence>
<keyword evidence="1" id="KW-0472">Membrane</keyword>
<feature type="transmembrane region" description="Helical" evidence="1">
    <location>
        <begin position="87"/>
        <end position="105"/>
    </location>
</feature>
<sequence>MNPLPLRAEAIGLVLFSFLPVALLLLGGFAVWEWWYLDRLPIEAAATHGLDERLTPGVLAVVVFALWMGGLLALVGRALALRVIARYRWPFGASFALLLGILWVTRQTLAL</sequence>
<protein>
    <submittedName>
        <fullName evidence="2">Uncharacterized protein</fullName>
    </submittedName>
</protein>
<gene>
    <name evidence="2" type="ORF">SAMN04244579_03298</name>
</gene>
<dbReference type="Proteomes" id="UP000199005">
    <property type="component" value="Unassembled WGS sequence"/>
</dbReference>
<keyword evidence="1" id="KW-1133">Transmembrane helix</keyword>
<keyword evidence="1" id="KW-0812">Transmembrane</keyword>
<feature type="transmembrane region" description="Helical" evidence="1">
    <location>
        <begin position="12"/>
        <end position="37"/>
    </location>
</feature>
<proteinExistence type="predicted"/>
<accession>A0A1H6WDM2</accession>
<organism evidence="2 3">
    <name type="scientific">Azotobacter beijerinckii</name>
    <dbReference type="NCBI Taxonomy" id="170623"/>
    <lineage>
        <taxon>Bacteria</taxon>
        <taxon>Pseudomonadati</taxon>
        <taxon>Pseudomonadota</taxon>
        <taxon>Gammaproteobacteria</taxon>
        <taxon>Pseudomonadales</taxon>
        <taxon>Pseudomonadaceae</taxon>
        <taxon>Azotobacter</taxon>
    </lineage>
</organism>
<dbReference type="AlphaFoldDB" id="A0A1H6WDM2"/>
<name>A0A1H6WDM2_9GAMM</name>